<evidence type="ECO:0000256" key="1">
    <source>
        <dbReference type="SAM" id="MobiDB-lite"/>
    </source>
</evidence>
<protein>
    <submittedName>
        <fullName evidence="3">Uncharacterized protein</fullName>
    </submittedName>
</protein>
<accession>A0ABV1KF80</accession>
<feature type="compositionally biased region" description="Basic and acidic residues" evidence="1">
    <location>
        <begin position="38"/>
        <end position="58"/>
    </location>
</feature>
<organism evidence="3 4">
    <name type="scientific">Pseudonocardia nematodicida</name>
    <dbReference type="NCBI Taxonomy" id="1206997"/>
    <lineage>
        <taxon>Bacteria</taxon>
        <taxon>Bacillati</taxon>
        <taxon>Actinomycetota</taxon>
        <taxon>Actinomycetes</taxon>
        <taxon>Pseudonocardiales</taxon>
        <taxon>Pseudonocardiaceae</taxon>
        <taxon>Pseudonocardia</taxon>
    </lineage>
</organism>
<feature type="chain" id="PRO_5046277720" evidence="2">
    <location>
        <begin position="28"/>
        <end position="116"/>
    </location>
</feature>
<proteinExistence type="predicted"/>
<dbReference type="EMBL" id="JBEDNQ010000009">
    <property type="protein sequence ID" value="MEQ3553130.1"/>
    <property type="molecule type" value="Genomic_DNA"/>
</dbReference>
<dbReference type="RefSeq" id="WP_349300195.1">
    <property type="nucleotide sequence ID" value="NZ_JBEDNQ010000009.1"/>
</dbReference>
<feature type="signal peptide" evidence="2">
    <location>
        <begin position="1"/>
        <end position="27"/>
    </location>
</feature>
<evidence type="ECO:0000313" key="4">
    <source>
        <dbReference type="Proteomes" id="UP001494902"/>
    </source>
</evidence>
<feature type="compositionally biased region" description="Basic and acidic residues" evidence="1">
    <location>
        <begin position="71"/>
        <end position="82"/>
    </location>
</feature>
<keyword evidence="4" id="KW-1185">Reference proteome</keyword>
<gene>
    <name evidence="3" type="ORF">WIS52_21895</name>
</gene>
<comment type="caution">
    <text evidence="3">The sequence shown here is derived from an EMBL/GenBank/DDBJ whole genome shotgun (WGS) entry which is preliminary data.</text>
</comment>
<sequence>MRKSVRGVIVGAALMPLAFAGPGMAFAGDTGYDDDSYDSSKDHSSYEKDDDHGYDKHDHGKKKHDKHDKKKTYDHEYEKWDMDEGDPAPEPVSEGPLQVESLVSMIVGGGEPTAIG</sequence>
<evidence type="ECO:0000313" key="3">
    <source>
        <dbReference type="EMBL" id="MEQ3553130.1"/>
    </source>
</evidence>
<feature type="compositionally biased region" description="Basic residues" evidence="1">
    <location>
        <begin position="59"/>
        <end position="70"/>
    </location>
</feature>
<evidence type="ECO:0000256" key="2">
    <source>
        <dbReference type="SAM" id="SignalP"/>
    </source>
</evidence>
<feature type="region of interest" description="Disordered" evidence="1">
    <location>
        <begin position="30"/>
        <end position="95"/>
    </location>
</feature>
<keyword evidence="2" id="KW-0732">Signal</keyword>
<reference evidence="3 4" key="1">
    <citation type="submission" date="2024-03" db="EMBL/GenBank/DDBJ databases">
        <title>Draft genome sequence of Pseudonocardia nematodicida JCM 31783.</title>
        <authorList>
            <person name="Butdee W."/>
            <person name="Duangmal K."/>
        </authorList>
    </citation>
    <scope>NUCLEOTIDE SEQUENCE [LARGE SCALE GENOMIC DNA]</scope>
    <source>
        <strain evidence="3 4">JCM 31783</strain>
    </source>
</reference>
<dbReference type="Proteomes" id="UP001494902">
    <property type="component" value="Unassembled WGS sequence"/>
</dbReference>
<name>A0ABV1KF80_9PSEU</name>